<dbReference type="InterPro" id="IPR001245">
    <property type="entry name" value="Ser-Thr/Tyr_kinase_cat_dom"/>
</dbReference>
<keyword evidence="5" id="KW-0325">Glycoprotein</keyword>
<dbReference type="SMART" id="SM00220">
    <property type="entry name" value="S_TKc"/>
    <property type="match status" value="1"/>
</dbReference>
<dbReference type="FunFam" id="1.10.510.10:FF:001019">
    <property type="entry name" value="G-type lectin S-receptor-like serine/threonine-protein kinase B120"/>
    <property type="match status" value="1"/>
</dbReference>
<accession>A0AA88QT88</accession>
<dbReference type="Pfam" id="PF01453">
    <property type="entry name" value="B_lectin"/>
    <property type="match status" value="1"/>
</dbReference>
<feature type="domain" description="Bulb-type lectin" evidence="7">
    <location>
        <begin position="27"/>
        <end position="152"/>
    </location>
</feature>
<evidence type="ECO:0000256" key="4">
    <source>
        <dbReference type="ARBA" id="ARBA00023170"/>
    </source>
</evidence>
<dbReference type="Proteomes" id="UP001187471">
    <property type="component" value="Unassembled WGS sequence"/>
</dbReference>
<dbReference type="InterPro" id="IPR000719">
    <property type="entry name" value="Prot_kinase_dom"/>
</dbReference>
<dbReference type="Pfam" id="PF08276">
    <property type="entry name" value="PAN_2"/>
    <property type="match status" value="1"/>
</dbReference>
<evidence type="ECO:0000259" key="6">
    <source>
        <dbReference type="PROSITE" id="PS50011"/>
    </source>
</evidence>
<dbReference type="InterPro" id="IPR011009">
    <property type="entry name" value="Kinase-like_dom_sf"/>
</dbReference>
<dbReference type="FunFam" id="3.30.200.20:FF:000924">
    <property type="entry name" value="Uncharacterized protein"/>
    <property type="match status" value="1"/>
</dbReference>
<dbReference type="PROSITE" id="PS50011">
    <property type="entry name" value="PROTEIN_KINASE_DOM"/>
    <property type="match status" value="1"/>
</dbReference>
<dbReference type="InterPro" id="IPR003609">
    <property type="entry name" value="Pan_app"/>
</dbReference>
<evidence type="ECO:0000313" key="9">
    <source>
        <dbReference type="EMBL" id="KAK2976714.1"/>
    </source>
</evidence>
<evidence type="ECO:0000313" key="10">
    <source>
        <dbReference type="Proteomes" id="UP001187471"/>
    </source>
</evidence>
<sequence>MGADEFVTFLGRNQNAGIDGINMSPKNTNAPSRVKGANGDTIISSGGSFEMGFFSPGISKNRYMGIWYKETLPVKTVVWVANRKTPLTDISGELKLVRNPEILVLANGSGNIIWSTSTSRPAQGPVLVAQLLDSGNLVVRDTLTNDGNFLWQSFDYPSDTLLPGMKIGKDFETGLERYLSSWKSNDDPSPGDFTYHCDPSGYPQLVMRKGSVEQYRTGPWNGVRFSGVPNLRPNAIFKYGLAFNDKEAYYSYDLLNGSVISRVMLSLNGVVQRWTRPIGRSQGWVIYLTTPIDNCDTYALCGAYGTCNIGDSPQCRCLNKFAPKYSDAWADTDWSNGCVRKTPLACYNNGSDGFLKYSNVKLPDTRNSTFNVSMSLDECQKACSNNCSCMAYANLDIRDGGSGCLLWFGDLVDIRDFPEGAGQDGVLEGGRQIAVKRLSKTSRQGPVEFKNELICIAKLQHRNLVKLLGCCIQGEEKMLIYEYMPNKSLDSFIFVIYSITRKKTNFLADEMRSMFLDWPKRFHIINGIARGLLYLHQDSRLRIIHRDLKASNILLDSNMDPKISDFGLARCFAESETGANTNRVVGTYGYMSPEYAVDGLFSVKSDLWCDGAGNS</sequence>
<dbReference type="PROSITE" id="PS50948">
    <property type="entry name" value="PAN"/>
    <property type="match status" value="1"/>
</dbReference>
<evidence type="ECO:0000256" key="2">
    <source>
        <dbReference type="ARBA" id="ARBA00022729"/>
    </source>
</evidence>
<dbReference type="AlphaFoldDB" id="A0AA88QT88"/>
<dbReference type="InterPro" id="IPR036426">
    <property type="entry name" value="Bulb-type_lectin_dom_sf"/>
</dbReference>
<evidence type="ECO:0000256" key="3">
    <source>
        <dbReference type="ARBA" id="ARBA00023157"/>
    </source>
</evidence>
<dbReference type="GO" id="GO:0005524">
    <property type="term" value="F:ATP binding"/>
    <property type="evidence" value="ECO:0007669"/>
    <property type="project" value="InterPro"/>
</dbReference>
<proteinExistence type="predicted"/>
<dbReference type="PROSITE" id="PS00108">
    <property type="entry name" value="PROTEIN_KINASE_ST"/>
    <property type="match status" value="1"/>
</dbReference>
<dbReference type="Gene3D" id="2.90.10.10">
    <property type="entry name" value="Bulb-type lectin domain"/>
    <property type="match status" value="1"/>
</dbReference>
<organism evidence="9 10">
    <name type="scientific">Escallonia rubra</name>
    <dbReference type="NCBI Taxonomy" id="112253"/>
    <lineage>
        <taxon>Eukaryota</taxon>
        <taxon>Viridiplantae</taxon>
        <taxon>Streptophyta</taxon>
        <taxon>Embryophyta</taxon>
        <taxon>Tracheophyta</taxon>
        <taxon>Spermatophyta</taxon>
        <taxon>Magnoliopsida</taxon>
        <taxon>eudicotyledons</taxon>
        <taxon>Gunneridae</taxon>
        <taxon>Pentapetalae</taxon>
        <taxon>asterids</taxon>
        <taxon>campanulids</taxon>
        <taxon>Escalloniales</taxon>
        <taxon>Escalloniaceae</taxon>
        <taxon>Escallonia</taxon>
    </lineage>
</organism>
<reference evidence="9" key="1">
    <citation type="submission" date="2022-12" db="EMBL/GenBank/DDBJ databases">
        <title>Draft genome assemblies for two species of Escallonia (Escalloniales).</title>
        <authorList>
            <person name="Chanderbali A."/>
            <person name="Dervinis C."/>
            <person name="Anghel I."/>
            <person name="Soltis D."/>
            <person name="Soltis P."/>
            <person name="Zapata F."/>
        </authorList>
    </citation>
    <scope>NUCLEOTIDE SEQUENCE</scope>
    <source>
        <strain evidence="9">UCBG92.1500</strain>
        <tissue evidence="9">Leaf</tissue>
    </source>
</reference>
<dbReference type="EMBL" id="JAVXUO010002049">
    <property type="protein sequence ID" value="KAK2976714.1"/>
    <property type="molecule type" value="Genomic_DNA"/>
</dbReference>
<dbReference type="Gene3D" id="1.10.510.10">
    <property type="entry name" value="Transferase(Phosphotransferase) domain 1"/>
    <property type="match status" value="1"/>
</dbReference>
<dbReference type="Gene3D" id="3.30.200.20">
    <property type="entry name" value="Phosphorylase Kinase, domain 1"/>
    <property type="match status" value="1"/>
</dbReference>
<dbReference type="PANTHER" id="PTHR32444:SF183">
    <property type="entry name" value="APPLE DOMAIN-CONTAINING PROTEIN"/>
    <property type="match status" value="1"/>
</dbReference>
<dbReference type="CDD" id="cd01098">
    <property type="entry name" value="PAN_AP_plant"/>
    <property type="match status" value="1"/>
</dbReference>
<feature type="domain" description="Apple" evidence="8">
    <location>
        <begin position="346"/>
        <end position="430"/>
    </location>
</feature>
<evidence type="ECO:0000259" key="8">
    <source>
        <dbReference type="PROSITE" id="PS50948"/>
    </source>
</evidence>
<dbReference type="Gene3D" id="3.50.4.10">
    <property type="entry name" value="Hepatocyte Growth Factor"/>
    <property type="match status" value="1"/>
</dbReference>
<dbReference type="SMART" id="SM00108">
    <property type="entry name" value="B_lectin"/>
    <property type="match status" value="1"/>
</dbReference>
<keyword evidence="1" id="KW-0597">Phosphoprotein</keyword>
<dbReference type="SUPFAM" id="SSF51110">
    <property type="entry name" value="alpha-D-mannose-specific plant lectins"/>
    <property type="match status" value="1"/>
</dbReference>
<dbReference type="FunFam" id="2.90.10.10:FF:000005">
    <property type="entry name" value="G-type lectin S-receptor-like serine/threonine-protein kinase"/>
    <property type="match status" value="1"/>
</dbReference>
<dbReference type="SMART" id="SM00473">
    <property type="entry name" value="PAN_AP"/>
    <property type="match status" value="1"/>
</dbReference>
<dbReference type="PROSITE" id="PS50927">
    <property type="entry name" value="BULB_LECTIN"/>
    <property type="match status" value="1"/>
</dbReference>
<keyword evidence="4" id="KW-0675">Receptor</keyword>
<dbReference type="InterPro" id="IPR001480">
    <property type="entry name" value="Bulb-type_lectin_dom"/>
</dbReference>
<protein>
    <submittedName>
        <fullName evidence="9">Uncharacterized protein</fullName>
    </submittedName>
</protein>
<evidence type="ECO:0000259" key="7">
    <source>
        <dbReference type="PROSITE" id="PS50927"/>
    </source>
</evidence>
<dbReference type="PANTHER" id="PTHR32444">
    <property type="entry name" value="BULB-TYPE LECTIN DOMAIN-CONTAINING PROTEIN"/>
    <property type="match status" value="1"/>
</dbReference>
<comment type="caution">
    <text evidence="9">The sequence shown here is derived from an EMBL/GenBank/DDBJ whole genome shotgun (WGS) entry which is preliminary data.</text>
</comment>
<dbReference type="Pfam" id="PF00954">
    <property type="entry name" value="S_locus_glycop"/>
    <property type="match status" value="1"/>
</dbReference>
<keyword evidence="3" id="KW-1015">Disulfide bond</keyword>
<dbReference type="FunFam" id="3.50.4.10:FF:000002">
    <property type="entry name" value="G-type lectin S-receptor-like serine/threonine-protein kinase"/>
    <property type="match status" value="1"/>
</dbReference>
<evidence type="ECO:0000256" key="5">
    <source>
        <dbReference type="ARBA" id="ARBA00023180"/>
    </source>
</evidence>
<keyword evidence="2" id="KW-0732">Signal</keyword>
<name>A0AA88QT88_9ASTE</name>
<dbReference type="SUPFAM" id="SSF56112">
    <property type="entry name" value="Protein kinase-like (PK-like)"/>
    <property type="match status" value="1"/>
</dbReference>
<dbReference type="GO" id="GO:0048544">
    <property type="term" value="P:recognition of pollen"/>
    <property type="evidence" value="ECO:0007669"/>
    <property type="project" value="InterPro"/>
</dbReference>
<keyword evidence="10" id="KW-1185">Reference proteome</keyword>
<dbReference type="GO" id="GO:0004672">
    <property type="term" value="F:protein kinase activity"/>
    <property type="evidence" value="ECO:0007669"/>
    <property type="project" value="InterPro"/>
</dbReference>
<dbReference type="Pfam" id="PF07714">
    <property type="entry name" value="PK_Tyr_Ser-Thr"/>
    <property type="match status" value="1"/>
</dbReference>
<evidence type="ECO:0000256" key="1">
    <source>
        <dbReference type="ARBA" id="ARBA00022553"/>
    </source>
</evidence>
<gene>
    <name evidence="9" type="ORF">RJ640_013970</name>
</gene>
<dbReference type="CDD" id="cd00028">
    <property type="entry name" value="B_lectin"/>
    <property type="match status" value="1"/>
</dbReference>
<feature type="domain" description="Protein kinase" evidence="6">
    <location>
        <begin position="392"/>
        <end position="615"/>
    </location>
</feature>
<dbReference type="InterPro" id="IPR008271">
    <property type="entry name" value="Ser/Thr_kinase_AS"/>
</dbReference>
<dbReference type="InterPro" id="IPR000858">
    <property type="entry name" value="S_locus_glycoprot_dom"/>
</dbReference>